<comment type="caution">
    <text evidence="8">The sequence shown here is derived from an EMBL/GenBank/DDBJ whole genome shotgun (WGS) entry which is preliminary data.</text>
</comment>
<dbReference type="FunFam" id="3.40.930.10:FF:000009">
    <property type="entry name" value="PTS system, fructose specific IIABC component"/>
    <property type="match status" value="1"/>
</dbReference>
<dbReference type="GO" id="GO:0005737">
    <property type="term" value="C:cytoplasm"/>
    <property type="evidence" value="ECO:0007669"/>
    <property type="project" value="UniProtKB-SubCell"/>
</dbReference>
<sequence>MKIIELLNEHAILMPLNAASREDCIHAMIDALEQSGAVADKSAYLEAVMNREEMSSTGIGFKVAIPHGKSSGVKEPALAFAKLANPLDWSSIDGQPVSIVFMIAVPEEAKGNEHLQILVALSRKLMDDDFRSQLLSVSDRGQLLKLLETI</sequence>
<dbReference type="PROSITE" id="PS51094">
    <property type="entry name" value="PTS_EIIA_TYPE_2"/>
    <property type="match status" value="1"/>
</dbReference>
<evidence type="ECO:0000256" key="1">
    <source>
        <dbReference type="ARBA" id="ARBA00004496"/>
    </source>
</evidence>
<dbReference type="CDD" id="cd00211">
    <property type="entry name" value="PTS_IIA_fru"/>
    <property type="match status" value="1"/>
</dbReference>
<protein>
    <submittedName>
        <fullName evidence="8">PTS fructose transporter subunit IIA</fullName>
    </submittedName>
</protein>
<dbReference type="GO" id="GO:0008982">
    <property type="term" value="F:protein-N(PI)-phosphohistidine-sugar phosphotransferase activity"/>
    <property type="evidence" value="ECO:0007669"/>
    <property type="project" value="InterPro"/>
</dbReference>
<dbReference type="InterPro" id="IPR004715">
    <property type="entry name" value="PTS_IIA_fruc"/>
</dbReference>
<dbReference type="AlphaFoldDB" id="A0A7X3CP90"/>
<dbReference type="InterPro" id="IPR051541">
    <property type="entry name" value="PTS_SugarTrans_NitroReg"/>
</dbReference>
<keyword evidence="6" id="KW-0598">Phosphotransferase system</keyword>
<keyword evidence="2" id="KW-0813">Transport</keyword>
<dbReference type="GO" id="GO:0009401">
    <property type="term" value="P:phosphoenolpyruvate-dependent sugar phosphotransferase system"/>
    <property type="evidence" value="ECO:0007669"/>
    <property type="project" value="UniProtKB-KW"/>
</dbReference>
<accession>A0A7X3CP90</accession>
<organism evidence="8 9">
    <name type="scientific">Paenibacillus woosongensis</name>
    <dbReference type="NCBI Taxonomy" id="307580"/>
    <lineage>
        <taxon>Bacteria</taxon>
        <taxon>Bacillati</taxon>
        <taxon>Bacillota</taxon>
        <taxon>Bacilli</taxon>
        <taxon>Bacillales</taxon>
        <taxon>Paenibacillaceae</taxon>
        <taxon>Paenibacillus</taxon>
    </lineage>
</organism>
<dbReference type="PANTHER" id="PTHR47738">
    <property type="entry name" value="PTS SYSTEM FRUCTOSE-LIKE EIIA COMPONENT-RELATED"/>
    <property type="match status" value="1"/>
</dbReference>
<dbReference type="SUPFAM" id="SSF55804">
    <property type="entry name" value="Phoshotransferase/anion transport protein"/>
    <property type="match status" value="1"/>
</dbReference>
<dbReference type="PROSITE" id="PS00372">
    <property type="entry name" value="PTS_EIIA_TYPE_2_HIS"/>
    <property type="match status" value="1"/>
</dbReference>
<keyword evidence="3" id="KW-0597">Phosphoprotein</keyword>
<reference evidence="8 9" key="1">
    <citation type="submission" date="2019-11" db="EMBL/GenBank/DDBJ databases">
        <title>Draft genome sequences of five Paenibacillus species of dairy origin.</title>
        <authorList>
            <person name="Olajide A.M."/>
            <person name="Chen S."/>
            <person name="Lapointe G."/>
        </authorList>
    </citation>
    <scope>NUCLEOTIDE SEQUENCE [LARGE SCALE GENOMIC DNA]</scope>
    <source>
        <strain evidence="8 9">12CR55</strain>
    </source>
</reference>
<dbReference type="InterPro" id="IPR002178">
    <property type="entry name" value="PTS_EIIA_type-2_dom"/>
</dbReference>
<dbReference type="OrthoDB" id="95460at2"/>
<comment type="subcellular location">
    <subcellularLocation>
        <location evidence="1">Cytoplasm</location>
    </subcellularLocation>
</comment>
<gene>
    <name evidence="8" type="ORF">GNP95_12340</name>
</gene>
<dbReference type="PANTHER" id="PTHR47738:SF2">
    <property type="entry name" value="PTS SYSTEM FRUCTOSE-LIKE EIIA COMPONENT"/>
    <property type="match status" value="1"/>
</dbReference>
<dbReference type="GO" id="GO:0016020">
    <property type="term" value="C:membrane"/>
    <property type="evidence" value="ECO:0007669"/>
    <property type="project" value="InterPro"/>
</dbReference>
<dbReference type="Gene3D" id="3.40.930.10">
    <property type="entry name" value="Mannitol-specific EII, Chain A"/>
    <property type="match status" value="1"/>
</dbReference>
<name>A0A7X3CP90_9BACL</name>
<evidence type="ECO:0000256" key="3">
    <source>
        <dbReference type="ARBA" id="ARBA00022553"/>
    </source>
</evidence>
<dbReference type="InterPro" id="IPR016152">
    <property type="entry name" value="PTrfase/Anion_transptr"/>
</dbReference>
<dbReference type="Pfam" id="PF00359">
    <property type="entry name" value="PTS_EIIA_2"/>
    <property type="match status" value="1"/>
</dbReference>
<evidence type="ECO:0000256" key="2">
    <source>
        <dbReference type="ARBA" id="ARBA00022448"/>
    </source>
</evidence>
<dbReference type="EMBL" id="WNZW01000003">
    <property type="protein sequence ID" value="MUG45780.1"/>
    <property type="molecule type" value="Genomic_DNA"/>
</dbReference>
<evidence type="ECO:0000256" key="4">
    <source>
        <dbReference type="ARBA" id="ARBA00022597"/>
    </source>
</evidence>
<evidence type="ECO:0000256" key="6">
    <source>
        <dbReference type="ARBA" id="ARBA00022683"/>
    </source>
</evidence>
<evidence type="ECO:0000256" key="5">
    <source>
        <dbReference type="ARBA" id="ARBA00022679"/>
    </source>
</evidence>
<keyword evidence="5" id="KW-0808">Transferase</keyword>
<dbReference type="Proteomes" id="UP000447876">
    <property type="component" value="Unassembled WGS sequence"/>
</dbReference>
<evidence type="ECO:0000313" key="8">
    <source>
        <dbReference type="EMBL" id="MUG45780.1"/>
    </source>
</evidence>
<feature type="domain" description="PTS EIIA type-2" evidence="7">
    <location>
        <begin position="5"/>
        <end position="150"/>
    </location>
</feature>
<keyword evidence="4" id="KW-0762">Sugar transport</keyword>
<proteinExistence type="predicted"/>
<evidence type="ECO:0000259" key="7">
    <source>
        <dbReference type="PROSITE" id="PS51094"/>
    </source>
</evidence>
<evidence type="ECO:0000313" key="9">
    <source>
        <dbReference type="Proteomes" id="UP000447876"/>
    </source>
</evidence>
<dbReference type="NCBIfam" id="TIGR00848">
    <property type="entry name" value="fruA"/>
    <property type="match status" value="1"/>
</dbReference>